<evidence type="ECO:0000313" key="3">
    <source>
        <dbReference type="Proteomes" id="UP000253759"/>
    </source>
</evidence>
<evidence type="ECO:0000313" key="2">
    <source>
        <dbReference type="EMBL" id="RDE08423.1"/>
    </source>
</evidence>
<dbReference type="Proteomes" id="UP000253759">
    <property type="component" value="Unassembled WGS sequence"/>
</dbReference>
<dbReference type="InterPro" id="IPR036388">
    <property type="entry name" value="WH-like_DNA-bd_sf"/>
</dbReference>
<gene>
    <name evidence="2" type="ORF">DVH29_11885</name>
</gene>
<dbReference type="EMBL" id="QQNH01000017">
    <property type="protein sequence ID" value="RDE08423.1"/>
    <property type="molecule type" value="Genomic_DNA"/>
</dbReference>
<name>A0A369W226_9HYPH</name>
<evidence type="ECO:0000256" key="1">
    <source>
        <dbReference type="SAM" id="MobiDB-lite"/>
    </source>
</evidence>
<feature type="region of interest" description="Disordered" evidence="1">
    <location>
        <begin position="1"/>
        <end position="28"/>
    </location>
</feature>
<dbReference type="SUPFAM" id="SSF46785">
    <property type="entry name" value="Winged helix' DNA-binding domain"/>
    <property type="match status" value="1"/>
</dbReference>
<organism evidence="2 3">
    <name type="scientific">Pelagibacterium lacus</name>
    <dbReference type="NCBI Taxonomy" id="2282655"/>
    <lineage>
        <taxon>Bacteria</taxon>
        <taxon>Pseudomonadati</taxon>
        <taxon>Pseudomonadota</taxon>
        <taxon>Alphaproteobacteria</taxon>
        <taxon>Hyphomicrobiales</taxon>
        <taxon>Devosiaceae</taxon>
        <taxon>Pelagibacterium</taxon>
    </lineage>
</organism>
<dbReference type="Gene3D" id="1.10.10.10">
    <property type="entry name" value="Winged helix-like DNA-binding domain superfamily/Winged helix DNA-binding domain"/>
    <property type="match status" value="1"/>
</dbReference>
<accession>A0A369W226</accession>
<proteinExistence type="predicted"/>
<dbReference type="OrthoDB" id="155998at2"/>
<dbReference type="AlphaFoldDB" id="A0A369W226"/>
<protein>
    <submittedName>
        <fullName evidence="2">Transcriptional regulator</fullName>
    </submittedName>
</protein>
<feature type="compositionally biased region" description="Pro residues" evidence="1">
    <location>
        <begin position="9"/>
        <end position="22"/>
    </location>
</feature>
<sequence>MSSSKPMLTPAPVPPGSLPAPEPDAQSWTPRNAAERVLFHLKMHGDQTAAALGKALGTSGEAVRQQLVRLADEGVVESWSQSQGVGRPSQFWRLSAKGQERFPDTHAALTVELLGLLGEQLGLDAVSRIIDAREDRTKIAYYAAMQGAKSLGERVAKLAELRSREGYMAAWEADGAGGYRLFENHCPICAAATACQNFCRAELAVFRDVLGPGASVVREDHIVMGARRCAYRISPT</sequence>
<comment type="caution">
    <text evidence="2">The sequence shown here is derived from an EMBL/GenBank/DDBJ whole genome shotgun (WGS) entry which is preliminary data.</text>
</comment>
<dbReference type="InterPro" id="IPR036390">
    <property type="entry name" value="WH_DNA-bd_sf"/>
</dbReference>
<reference evidence="3" key="1">
    <citation type="submission" date="2018-07" db="EMBL/GenBank/DDBJ databases">
        <authorList>
            <person name="Liu B.-T."/>
            <person name="Du Z."/>
        </authorList>
    </citation>
    <scope>NUCLEOTIDE SEQUENCE [LARGE SCALE GENOMIC DNA]</scope>
    <source>
        <strain evidence="3">XYN52</strain>
    </source>
</reference>
<keyword evidence="3" id="KW-1185">Reference proteome</keyword>